<dbReference type="Proteomes" id="UP000182054">
    <property type="component" value="Unassembled WGS sequence"/>
</dbReference>
<dbReference type="PANTHER" id="PTHR30349:SF81">
    <property type="entry name" value="TYROSINE RECOMBINASE XERC"/>
    <property type="match status" value="1"/>
</dbReference>
<dbReference type="InterPro" id="IPR050090">
    <property type="entry name" value="Tyrosine_recombinase_XerCD"/>
</dbReference>
<reference evidence="5 6" key="1">
    <citation type="submission" date="2016-10" db="EMBL/GenBank/DDBJ databases">
        <authorList>
            <person name="de Groot N.N."/>
        </authorList>
    </citation>
    <scope>NUCLEOTIDE SEQUENCE [LARGE SCALE GENOMIC DNA]</scope>
    <source>
        <strain evidence="5 6">DSM 44908</strain>
    </source>
</reference>
<feature type="region of interest" description="Disordered" evidence="3">
    <location>
        <begin position="176"/>
        <end position="201"/>
    </location>
</feature>
<accession>A0A1I0SZZ4</accession>
<dbReference type="InterPro" id="IPR010998">
    <property type="entry name" value="Integrase_recombinase_N"/>
</dbReference>
<dbReference type="AlphaFoldDB" id="A0A1I0SZZ4"/>
<dbReference type="InterPro" id="IPR002104">
    <property type="entry name" value="Integrase_catalytic"/>
</dbReference>
<dbReference type="Gene3D" id="1.10.150.130">
    <property type="match status" value="1"/>
</dbReference>
<evidence type="ECO:0000313" key="6">
    <source>
        <dbReference type="Proteomes" id="UP000182054"/>
    </source>
</evidence>
<dbReference type="PANTHER" id="PTHR30349">
    <property type="entry name" value="PHAGE INTEGRASE-RELATED"/>
    <property type="match status" value="1"/>
</dbReference>
<dbReference type="RefSeq" id="WP_074921854.1">
    <property type="nucleotide sequence ID" value="NZ_FOJN01000003.1"/>
</dbReference>
<dbReference type="Pfam" id="PF00589">
    <property type="entry name" value="Phage_integrase"/>
    <property type="match status" value="1"/>
</dbReference>
<gene>
    <name evidence="5" type="ORF">SAMN05444374_103208</name>
</gene>
<sequence length="399" mass="44641">MNDVRAQIFAGSVTLPTVGEVLYAGEHNTPPFVVTIGGTELSVVTSFLTDLTVSDMRASTVRSYAYDVLRWWRVLIAVGVRWDQATRAETELMVGWFRSAPNPQRMRRHDAVTPPGSVNVRTGKPVLGTGYAPATINHALTVVSAFYGFHAERGHGPVSNPVPGPADRRRMLLRPSPFDTTFRPRRAPLRQRQSRRGPRSIPDRMWDELVAAMTHDRDRAILSLAVSSGARASELLGVVGGRVDWGMRRVWVVGKGTDDLVAVPGSPDAFVDLARYYDRCGVPGANEHIWRTTRGVPRPLTYWALRRVLQRANDALATNWTFHDIRHTAACRMADDPNLTLPEVQAVLRHRHITTTQAYLVPRVEQLHDKLQEHYGRPRTSETFAAEYAAEDLRTVFGE</sequence>
<keyword evidence="1" id="KW-0238">DNA-binding</keyword>
<organism evidence="5 6">
    <name type="scientific">Rhodococcoides kroppenstedtii</name>
    <dbReference type="NCBI Taxonomy" id="293050"/>
    <lineage>
        <taxon>Bacteria</taxon>
        <taxon>Bacillati</taxon>
        <taxon>Actinomycetota</taxon>
        <taxon>Actinomycetes</taxon>
        <taxon>Mycobacteriales</taxon>
        <taxon>Nocardiaceae</taxon>
        <taxon>Rhodococcoides</taxon>
    </lineage>
</organism>
<dbReference type="OrthoDB" id="3216232at2"/>
<proteinExistence type="predicted"/>
<dbReference type="PROSITE" id="PS51898">
    <property type="entry name" value="TYR_RECOMBINASE"/>
    <property type="match status" value="1"/>
</dbReference>
<dbReference type="GO" id="GO:0006310">
    <property type="term" value="P:DNA recombination"/>
    <property type="evidence" value="ECO:0007669"/>
    <property type="project" value="UniProtKB-KW"/>
</dbReference>
<dbReference type="SUPFAM" id="SSF56349">
    <property type="entry name" value="DNA breaking-rejoining enzymes"/>
    <property type="match status" value="1"/>
</dbReference>
<dbReference type="EMBL" id="FOJN01000003">
    <property type="protein sequence ID" value="SFA45071.1"/>
    <property type="molecule type" value="Genomic_DNA"/>
</dbReference>
<dbReference type="Gene3D" id="1.10.443.10">
    <property type="entry name" value="Intergrase catalytic core"/>
    <property type="match status" value="1"/>
</dbReference>
<dbReference type="GO" id="GO:0015074">
    <property type="term" value="P:DNA integration"/>
    <property type="evidence" value="ECO:0007669"/>
    <property type="project" value="InterPro"/>
</dbReference>
<evidence type="ECO:0000256" key="1">
    <source>
        <dbReference type="ARBA" id="ARBA00023125"/>
    </source>
</evidence>
<dbReference type="GO" id="GO:0003677">
    <property type="term" value="F:DNA binding"/>
    <property type="evidence" value="ECO:0007669"/>
    <property type="project" value="UniProtKB-KW"/>
</dbReference>
<evidence type="ECO:0000313" key="5">
    <source>
        <dbReference type="EMBL" id="SFA45071.1"/>
    </source>
</evidence>
<protein>
    <submittedName>
        <fullName evidence="5">Site-specific recombinase XerD</fullName>
    </submittedName>
</protein>
<evidence type="ECO:0000256" key="3">
    <source>
        <dbReference type="SAM" id="MobiDB-lite"/>
    </source>
</evidence>
<feature type="compositionally biased region" description="Basic residues" evidence="3">
    <location>
        <begin position="183"/>
        <end position="198"/>
    </location>
</feature>
<evidence type="ECO:0000259" key="4">
    <source>
        <dbReference type="PROSITE" id="PS51898"/>
    </source>
</evidence>
<keyword evidence="2" id="KW-0233">DNA recombination</keyword>
<dbReference type="InterPro" id="IPR011010">
    <property type="entry name" value="DNA_brk_join_enz"/>
</dbReference>
<evidence type="ECO:0000256" key="2">
    <source>
        <dbReference type="ARBA" id="ARBA00023172"/>
    </source>
</evidence>
<feature type="domain" description="Tyr recombinase" evidence="4">
    <location>
        <begin position="196"/>
        <end position="376"/>
    </location>
</feature>
<dbReference type="GeneID" id="85485059"/>
<name>A0A1I0SZZ4_9NOCA</name>
<dbReference type="InterPro" id="IPR013762">
    <property type="entry name" value="Integrase-like_cat_sf"/>
</dbReference>
<dbReference type="CDD" id="cd00397">
    <property type="entry name" value="DNA_BRE_C"/>
    <property type="match status" value="1"/>
</dbReference>